<dbReference type="PANTHER" id="PTHR32309:SF31">
    <property type="entry name" value="CAPSULAR EXOPOLYSACCHARIDE FAMILY"/>
    <property type="match status" value="1"/>
</dbReference>
<dbReference type="EMBL" id="CP049257">
    <property type="protein sequence ID" value="QIG44396.1"/>
    <property type="molecule type" value="Genomic_DNA"/>
</dbReference>
<accession>A0A6G6WGQ9</accession>
<keyword evidence="3" id="KW-1185">Reference proteome</keyword>
<evidence type="ECO:0008006" key="4">
    <source>
        <dbReference type="Google" id="ProtNLM"/>
    </source>
</evidence>
<evidence type="ECO:0000313" key="3">
    <source>
        <dbReference type="Proteomes" id="UP000502996"/>
    </source>
</evidence>
<keyword evidence="1" id="KW-0472">Membrane</keyword>
<evidence type="ECO:0000313" key="2">
    <source>
        <dbReference type="EMBL" id="QIG44396.1"/>
    </source>
</evidence>
<gene>
    <name evidence="2" type="ORF">G5V58_17870</name>
</gene>
<protein>
    <recommendedName>
        <fullName evidence="4">Polysaccharide chain length determinant N-terminal domain-containing protein</fullName>
    </recommendedName>
</protein>
<dbReference type="AlphaFoldDB" id="A0A6G6WGQ9"/>
<dbReference type="InterPro" id="IPR050445">
    <property type="entry name" value="Bact_polysacc_biosynth/exp"/>
</dbReference>
<dbReference type="KEGG" id="nano:G5V58_17870"/>
<name>A0A6G6WGQ9_9ACTN</name>
<dbReference type="RefSeq" id="WP_165235731.1">
    <property type="nucleotide sequence ID" value="NZ_CP049257.1"/>
</dbReference>
<keyword evidence="1" id="KW-0812">Transmembrane</keyword>
<keyword evidence="1" id="KW-1133">Transmembrane helix</keyword>
<evidence type="ECO:0000256" key="1">
    <source>
        <dbReference type="SAM" id="Phobius"/>
    </source>
</evidence>
<reference evidence="2 3" key="1">
    <citation type="submission" date="2020-02" db="EMBL/GenBank/DDBJ databases">
        <title>Full genome sequence of Nocardioides sp. R-3366.</title>
        <authorList>
            <person name="Im W.-T."/>
        </authorList>
    </citation>
    <scope>NUCLEOTIDE SEQUENCE [LARGE SCALE GENOMIC DNA]</scope>
    <source>
        <strain evidence="2 3">R-3366</strain>
    </source>
</reference>
<organism evidence="2 3">
    <name type="scientific">Nocardioides anomalus</name>
    <dbReference type="NCBI Taxonomy" id="2712223"/>
    <lineage>
        <taxon>Bacteria</taxon>
        <taxon>Bacillati</taxon>
        <taxon>Actinomycetota</taxon>
        <taxon>Actinomycetes</taxon>
        <taxon>Propionibacteriales</taxon>
        <taxon>Nocardioidaceae</taxon>
        <taxon>Nocardioides</taxon>
    </lineage>
</organism>
<dbReference type="Proteomes" id="UP000502996">
    <property type="component" value="Chromosome"/>
</dbReference>
<feature type="transmembrane region" description="Helical" evidence="1">
    <location>
        <begin position="21"/>
        <end position="40"/>
    </location>
</feature>
<proteinExistence type="predicted"/>
<sequence length="292" mass="31604">MSTPATLPLWSDYTQFVRRHAAVFGVLMLVGVLLGGAWSLRQTAVYSATTSIELAPVPKYITLSTGDLVAPAVTIDTDAQLVLTPRVLGAISDVLGIDPDRVRSHLSVTAAPLSRVLFITIQASSPTLAARAADAAANQLIEVRGRTLGALRQDQLRQLRFLVSSKERDLARQQSMRVVIPESDDIFNEVVEFRAALDELQDALQEPARVLRPAAVPAAADYRNTEVPVVSGLMLGMLAAVLTGAARDRFSLLLDVRALARSLSRRRPDLLSTLSRRATPVATTIREDNHVA</sequence>
<dbReference type="PANTHER" id="PTHR32309">
    <property type="entry name" value="TYROSINE-PROTEIN KINASE"/>
    <property type="match status" value="1"/>
</dbReference>